<dbReference type="Gene3D" id="3.40.50.1820">
    <property type="entry name" value="alpha/beta hydrolase"/>
    <property type="match status" value="1"/>
</dbReference>
<dbReference type="InterPro" id="IPR029058">
    <property type="entry name" value="AB_hydrolase_fold"/>
</dbReference>
<comment type="caution">
    <text evidence="2">The sequence shown here is derived from an EMBL/GenBank/DDBJ whole genome shotgun (WGS) entry which is preliminary data.</text>
</comment>
<dbReference type="SUPFAM" id="SSF53474">
    <property type="entry name" value="alpha/beta-Hydrolases"/>
    <property type="match status" value="1"/>
</dbReference>
<keyword evidence="2" id="KW-0378">Hydrolase</keyword>
<dbReference type="GO" id="GO:0016787">
    <property type="term" value="F:hydrolase activity"/>
    <property type="evidence" value="ECO:0007669"/>
    <property type="project" value="UniProtKB-KW"/>
</dbReference>
<organism evidence="2 3">
    <name type="scientific">Paractinoplanes rhizophilus</name>
    <dbReference type="NCBI Taxonomy" id="1416877"/>
    <lineage>
        <taxon>Bacteria</taxon>
        <taxon>Bacillati</taxon>
        <taxon>Actinomycetota</taxon>
        <taxon>Actinomycetes</taxon>
        <taxon>Micromonosporales</taxon>
        <taxon>Micromonosporaceae</taxon>
        <taxon>Paractinoplanes</taxon>
    </lineage>
</organism>
<keyword evidence="1" id="KW-0732">Signal</keyword>
<proteinExistence type="predicted"/>
<dbReference type="RefSeq" id="WP_378973394.1">
    <property type="nucleotide sequence ID" value="NZ_JBHTBJ010000024.1"/>
</dbReference>
<accession>A0ABW2HWL5</accession>
<name>A0ABW2HWL5_9ACTN</name>
<dbReference type="EC" id="3.4.-.-" evidence="2"/>
<protein>
    <submittedName>
        <fullName evidence="2">Alpha/beta hydrolase family protein</fullName>
        <ecNumber evidence="2">3.4.-.-</ecNumber>
    </submittedName>
</protein>
<dbReference type="Proteomes" id="UP001596548">
    <property type="component" value="Unassembled WGS sequence"/>
</dbReference>
<evidence type="ECO:0000313" key="2">
    <source>
        <dbReference type="EMBL" id="MFC7277599.1"/>
    </source>
</evidence>
<gene>
    <name evidence="2" type="ORF">ACFQS1_26710</name>
</gene>
<sequence length="466" mass="49432">MITAWKRAAVALALVPAFAMAGSPALADPPVCTAPVPSSTQPGYTVADPDCDISGTPFVPLAGARTYTGISAGAAYRIEVPAKWNGRLVVYAHGYRGTGTTVYVDSPGLRAHYIDAGYAWAASSYATNGYDVGQGVRDSYAMIGLFRQATGRPARSVIMTGASMGGHVTAVAIETYPRAFAGAMPYCGVLGDAKLFDYFLDANVTAAALTRTPITFPLHPGPDFEDRWRASVAAMLPALGVNVGRPPELTAAGRTWSDVVERRTGGSRPGFDSAFAYWNAATSLAPLSDMPFLFGLYPGLSGGTADIAPGNVTDNRLTLYRSTDRIWPTADEWRLNASVLRVRHTAVADRGLAGIPRVDGNPRVPVLSLHDIGDLFVPFSMEQIYALRAAAHGRPFVSRAIRGVGHCDFTQAELTAGFDDLTRWVYTGHRPAGDAILNPKVVASPAFGCRFTRGAHAYFVAPACPA</sequence>
<evidence type="ECO:0000256" key="1">
    <source>
        <dbReference type="SAM" id="SignalP"/>
    </source>
</evidence>
<reference evidence="3" key="1">
    <citation type="journal article" date="2019" name="Int. J. Syst. Evol. Microbiol.">
        <title>The Global Catalogue of Microorganisms (GCM) 10K type strain sequencing project: providing services to taxonomists for standard genome sequencing and annotation.</title>
        <authorList>
            <consortium name="The Broad Institute Genomics Platform"/>
            <consortium name="The Broad Institute Genome Sequencing Center for Infectious Disease"/>
            <person name="Wu L."/>
            <person name="Ma J."/>
        </authorList>
    </citation>
    <scope>NUCLEOTIDE SEQUENCE [LARGE SCALE GENOMIC DNA]</scope>
    <source>
        <strain evidence="3">XZYJT-10</strain>
    </source>
</reference>
<feature type="signal peptide" evidence="1">
    <location>
        <begin position="1"/>
        <end position="27"/>
    </location>
</feature>
<keyword evidence="3" id="KW-1185">Reference proteome</keyword>
<evidence type="ECO:0000313" key="3">
    <source>
        <dbReference type="Proteomes" id="UP001596548"/>
    </source>
</evidence>
<dbReference type="EMBL" id="JBHTBJ010000024">
    <property type="protein sequence ID" value="MFC7277599.1"/>
    <property type="molecule type" value="Genomic_DNA"/>
</dbReference>
<feature type="chain" id="PRO_5045889648" evidence="1">
    <location>
        <begin position="28"/>
        <end position="466"/>
    </location>
</feature>